<protein>
    <submittedName>
        <fullName evidence="1">DUF2625 family protein</fullName>
    </submittedName>
</protein>
<name>A0A965ZFW8_9SPHI</name>
<dbReference type="AlphaFoldDB" id="A0A965ZFW8"/>
<dbReference type="Proteomes" id="UP000638732">
    <property type="component" value="Unassembled WGS sequence"/>
</dbReference>
<evidence type="ECO:0000313" key="1">
    <source>
        <dbReference type="EMBL" id="NCD68931.1"/>
    </source>
</evidence>
<dbReference type="EMBL" id="WWEO01000040">
    <property type="protein sequence ID" value="NCD68931.1"/>
    <property type="molecule type" value="Genomic_DNA"/>
</dbReference>
<accession>A0A965ZFW8</accession>
<sequence length="252" mass="28200">MKTLNLSHKITLIAVLLILSQLPLLAQLKTRNLAELTADKSGWDLVKDWAVSSKNKVEFLPVNKIKADTALHQLQITTRSPMGAIVYFTGGVIIDNGWLRILGSGSDKLNRSIPSWNKGKTFSNFGEQPKLLLVADDVVGGLFAINGGALGNDFGKMYYFAPESLYWEPLNFTYSDFLDFCFNGNIAKFYATLRWKGWEKDIQGVDGNQAFSIYPFLWTKEGKDLNKVSKKAVPVEEVYSLNQDNLKAISHN</sequence>
<keyword evidence="2" id="KW-1185">Reference proteome</keyword>
<dbReference type="RefSeq" id="WP_166584916.1">
    <property type="nucleotide sequence ID" value="NZ_WWEO01000040.1"/>
</dbReference>
<proteinExistence type="predicted"/>
<reference evidence="1" key="2">
    <citation type="submission" date="2020-10" db="EMBL/GenBank/DDBJ databases">
        <title>Mucilaginibacter sp. nov., isolated from soil.</title>
        <authorList>
            <person name="Jeon C.O."/>
        </authorList>
    </citation>
    <scope>NUCLEOTIDE SEQUENCE</scope>
    <source>
        <strain evidence="1">R11</strain>
    </source>
</reference>
<reference evidence="1" key="1">
    <citation type="submission" date="2020-01" db="EMBL/GenBank/DDBJ databases">
        <authorList>
            <person name="Seo Y.L."/>
        </authorList>
    </citation>
    <scope>NUCLEOTIDE SEQUENCE</scope>
    <source>
        <strain evidence="1">R11</strain>
    </source>
</reference>
<gene>
    <name evidence="1" type="ORF">GSY63_06160</name>
</gene>
<dbReference type="Pfam" id="PF10946">
    <property type="entry name" value="DUF2625"/>
    <property type="match status" value="1"/>
</dbReference>
<evidence type="ECO:0000313" key="2">
    <source>
        <dbReference type="Proteomes" id="UP000638732"/>
    </source>
</evidence>
<dbReference type="NCBIfam" id="NF008498">
    <property type="entry name" value="PRK11408.1-5"/>
    <property type="match status" value="1"/>
</dbReference>
<dbReference type="InterPro" id="IPR021239">
    <property type="entry name" value="DUF2625"/>
</dbReference>
<organism evidence="1 2">
    <name type="scientific">Mucilaginibacter agri</name>
    <dbReference type="NCBI Taxonomy" id="2695265"/>
    <lineage>
        <taxon>Bacteria</taxon>
        <taxon>Pseudomonadati</taxon>
        <taxon>Bacteroidota</taxon>
        <taxon>Sphingobacteriia</taxon>
        <taxon>Sphingobacteriales</taxon>
        <taxon>Sphingobacteriaceae</taxon>
        <taxon>Mucilaginibacter</taxon>
    </lineage>
</organism>
<comment type="caution">
    <text evidence="1">The sequence shown here is derived from an EMBL/GenBank/DDBJ whole genome shotgun (WGS) entry which is preliminary data.</text>
</comment>